<evidence type="ECO:0000256" key="6">
    <source>
        <dbReference type="ARBA" id="ARBA00038076"/>
    </source>
</evidence>
<dbReference type="EMBL" id="CAEZYJ010000018">
    <property type="protein sequence ID" value="CAB4713655.1"/>
    <property type="molecule type" value="Genomic_DNA"/>
</dbReference>
<comment type="subcellular location">
    <subcellularLocation>
        <location evidence="1">Cell membrane</location>
        <topology evidence="1">Multi-pass membrane protein</topology>
    </subcellularLocation>
</comment>
<protein>
    <submittedName>
        <fullName evidence="13">Unannotated protein</fullName>
    </submittedName>
</protein>
<dbReference type="GO" id="GO:0005886">
    <property type="term" value="C:plasma membrane"/>
    <property type="evidence" value="ECO:0007669"/>
    <property type="project" value="UniProtKB-SubCell"/>
</dbReference>
<dbReference type="AlphaFoldDB" id="A0A6J7E4V8"/>
<feature type="transmembrane region" description="Helical" evidence="7">
    <location>
        <begin position="21"/>
        <end position="42"/>
    </location>
</feature>
<feature type="domain" description="ABC3 transporter permease C-terminal" evidence="8">
    <location>
        <begin position="288"/>
        <end position="397"/>
    </location>
</feature>
<reference evidence="13" key="1">
    <citation type="submission" date="2020-05" db="EMBL/GenBank/DDBJ databases">
        <authorList>
            <person name="Chiriac C."/>
            <person name="Salcher M."/>
            <person name="Ghai R."/>
            <person name="Kavagutti S V."/>
        </authorList>
    </citation>
    <scope>NUCLEOTIDE SEQUENCE</scope>
</reference>
<dbReference type="InterPro" id="IPR003838">
    <property type="entry name" value="ABC3_permease_C"/>
</dbReference>
<evidence type="ECO:0000313" key="11">
    <source>
        <dbReference type="EMBL" id="CAB4713655.1"/>
    </source>
</evidence>
<evidence type="ECO:0000313" key="12">
    <source>
        <dbReference type="EMBL" id="CAB4782251.1"/>
    </source>
</evidence>
<evidence type="ECO:0000256" key="5">
    <source>
        <dbReference type="ARBA" id="ARBA00023136"/>
    </source>
</evidence>
<keyword evidence="3 7" id="KW-0812">Transmembrane</keyword>
<dbReference type="EMBL" id="CAFBLI010000119">
    <property type="protein sequence ID" value="CAB4875834.1"/>
    <property type="molecule type" value="Genomic_DNA"/>
</dbReference>
<evidence type="ECO:0000259" key="8">
    <source>
        <dbReference type="Pfam" id="PF02687"/>
    </source>
</evidence>
<keyword evidence="5 7" id="KW-0472">Membrane</keyword>
<comment type="similarity">
    <text evidence="6">Belongs to the ABC-4 integral membrane protein family.</text>
</comment>
<accession>A0A6J7E4V8</accession>
<organism evidence="13">
    <name type="scientific">freshwater metagenome</name>
    <dbReference type="NCBI Taxonomy" id="449393"/>
    <lineage>
        <taxon>unclassified sequences</taxon>
        <taxon>metagenomes</taxon>
        <taxon>ecological metagenomes</taxon>
    </lineage>
</organism>
<dbReference type="EMBL" id="CAEZXH010000076">
    <property type="protein sequence ID" value="CAB4690043.1"/>
    <property type="molecule type" value="Genomic_DNA"/>
</dbReference>
<dbReference type="GO" id="GO:0022857">
    <property type="term" value="F:transmembrane transporter activity"/>
    <property type="evidence" value="ECO:0007669"/>
    <property type="project" value="TreeGrafter"/>
</dbReference>
<feature type="domain" description="MacB-like periplasmic core" evidence="9">
    <location>
        <begin position="21"/>
        <end position="247"/>
    </location>
</feature>
<evidence type="ECO:0000259" key="9">
    <source>
        <dbReference type="Pfam" id="PF12704"/>
    </source>
</evidence>
<dbReference type="EMBL" id="CAEZZS010000059">
    <property type="protein sequence ID" value="CAB4782251.1"/>
    <property type="molecule type" value="Genomic_DNA"/>
</dbReference>
<feature type="transmembrane region" description="Helical" evidence="7">
    <location>
        <begin position="281"/>
        <end position="307"/>
    </location>
</feature>
<dbReference type="EMBL" id="CAFBPY010000026">
    <property type="protein sequence ID" value="CAB5035304.1"/>
    <property type="molecule type" value="Genomic_DNA"/>
</dbReference>
<evidence type="ECO:0000256" key="2">
    <source>
        <dbReference type="ARBA" id="ARBA00022475"/>
    </source>
</evidence>
<dbReference type="Pfam" id="PF12704">
    <property type="entry name" value="MacB_PCD"/>
    <property type="match status" value="1"/>
</dbReference>
<name>A0A6J7E4V8_9ZZZZ</name>
<dbReference type="Pfam" id="PF02687">
    <property type="entry name" value="FtsX"/>
    <property type="match status" value="1"/>
</dbReference>
<evidence type="ECO:0000256" key="3">
    <source>
        <dbReference type="ARBA" id="ARBA00022692"/>
    </source>
</evidence>
<dbReference type="InterPro" id="IPR050250">
    <property type="entry name" value="Macrolide_Exporter_MacB"/>
</dbReference>
<evidence type="ECO:0000313" key="13">
    <source>
        <dbReference type="EMBL" id="CAB4875834.1"/>
    </source>
</evidence>
<evidence type="ECO:0000313" key="10">
    <source>
        <dbReference type="EMBL" id="CAB4690043.1"/>
    </source>
</evidence>
<proteinExistence type="inferred from homology"/>
<gene>
    <name evidence="10" type="ORF">UFOPK2360_01092</name>
    <name evidence="11" type="ORF">UFOPK2659_00246</name>
    <name evidence="12" type="ORF">UFOPK2922_01132</name>
    <name evidence="13" type="ORF">UFOPK3306_01199</name>
    <name evidence="14" type="ORF">UFOPK4209_00282</name>
</gene>
<dbReference type="PANTHER" id="PTHR30572">
    <property type="entry name" value="MEMBRANE COMPONENT OF TRANSPORTER-RELATED"/>
    <property type="match status" value="1"/>
</dbReference>
<sequence>MNFFEMVRFAVRGLVANRLRSALTTLGILIGVGSVIILVAVGNGSSKQIQDNIAKLGTNTITVMRGGGGFGARAQSRNTQGKPLTVGDAVQLSDKKSAPNVKQAAPVSNATSVCTNGSSSTTPASFIGTWPSYFEAKNTKVVKGTYFTNDDVTEGRRVAVIGKTTASDLFGEENPIGKVMRCGGIPFTIVGLTETAGSNGFLDGDSLIISPITAVQRALTGYGNISSIVVQAKSAKVQDQAQIEIESILDRSHGISNVNSRDYRLLNQASLLATTTSTTKVFTVLLGAVAAISLLVGGIGITNIMLVTVVERTREIGIRKAIGARRRAILGQFLIEATILSLVGGVLGVIVGFIGSNFMIVGVKPVIVPSSVFLAFGVSVFIGLFFGGYPASRAASLRPIEALRYE</sequence>
<evidence type="ECO:0000256" key="4">
    <source>
        <dbReference type="ARBA" id="ARBA00022989"/>
    </source>
</evidence>
<evidence type="ECO:0000256" key="7">
    <source>
        <dbReference type="SAM" id="Phobius"/>
    </source>
</evidence>
<evidence type="ECO:0000313" key="14">
    <source>
        <dbReference type="EMBL" id="CAB5035304.1"/>
    </source>
</evidence>
<dbReference type="InterPro" id="IPR025857">
    <property type="entry name" value="MacB_PCD"/>
</dbReference>
<keyword evidence="2" id="KW-1003">Cell membrane</keyword>
<keyword evidence="4 7" id="KW-1133">Transmembrane helix</keyword>
<dbReference type="PANTHER" id="PTHR30572:SF4">
    <property type="entry name" value="ABC TRANSPORTER PERMEASE YTRF"/>
    <property type="match status" value="1"/>
</dbReference>
<feature type="transmembrane region" description="Helical" evidence="7">
    <location>
        <begin position="328"/>
        <end position="354"/>
    </location>
</feature>
<evidence type="ECO:0000256" key="1">
    <source>
        <dbReference type="ARBA" id="ARBA00004651"/>
    </source>
</evidence>
<feature type="transmembrane region" description="Helical" evidence="7">
    <location>
        <begin position="366"/>
        <end position="389"/>
    </location>
</feature>